<reference evidence="3 4" key="1">
    <citation type="submission" date="2021-01" db="EMBL/GenBank/DDBJ databases">
        <title>WGS of actinomycetes isolated from Thailand.</title>
        <authorList>
            <person name="Thawai C."/>
        </authorList>
    </citation>
    <scope>NUCLEOTIDE SEQUENCE [LARGE SCALE GENOMIC DNA]</scope>
    <source>
        <strain evidence="3 4">CA1R205</strain>
    </source>
</reference>
<dbReference type="PROSITE" id="PS51257">
    <property type="entry name" value="PROKAR_LIPOPROTEIN"/>
    <property type="match status" value="1"/>
</dbReference>
<feature type="compositionally biased region" description="Low complexity" evidence="1">
    <location>
        <begin position="35"/>
        <end position="47"/>
    </location>
</feature>
<evidence type="ECO:0000313" key="3">
    <source>
        <dbReference type="EMBL" id="MBL1102512.1"/>
    </source>
</evidence>
<dbReference type="EMBL" id="JAERRF010000048">
    <property type="protein sequence ID" value="MBL1102512.1"/>
    <property type="molecule type" value="Genomic_DNA"/>
</dbReference>
<feature type="region of interest" description="Disordered" evidence="1">
    <location>
        <begin position="24"/>
        <end position="47"/>
    </location>
</feature>
<sequence length="163" mass="16242">MIKAVSVAGTVAAAALLLTACGSEGDDGKKDTSKDTPSASAPAEGGAGAELTGAYVAKSGNETMMLSISGEKAALVAGKHTCSGEYTDTGEKTLMLKCADGNTDRTSGKVAPSADGKTLTVDWEALSENDTFTKAASPKDLPSGLPTSMPSGLPTGMPDLPTN</sequence>
<evidence type="ECO:0000256" key="1">
    <source>
        <dbReference type="SAM" id="MobiDB-lite"/>
    </source>
</evidence>
<feature type="region of interest" description="Disordered" evidence="1">
    <location>
        <begin position="128"/>
        <end position="163"/>
    </location>
</feature>
<organism evidence="3 4">
    <name type="scientific">Streptomyces coffeae</name>
    <dbReference type="NCBI Taxonomy" id="621382"/>
    <lineage>
        <taxon>Bacteria</taxon>
        <taxon>Bacillati</taxon>
        <taxon>Actinomycetota</taxon>
        <taxon>Actinomycetes</taxon>
        <taxon>Kitasatosporales</taxon>
        <taxon>Streptomycetaceae</taxon>
        <taxon>Streptomyces</taxon>
    </lineage>
</organism>
<gene>
    <name evidence="3" type="ORF">JK363_39085</name>
</gene>
<evidence type="ECO:0008006" key="5">
    <source>
        <dbReference type="Google" id="ProtNLM"/>
    </source>
</evidence>
<evidence type="ECO:0000313" key="4">
    <source>
        <dbReference type="Proteomes" id="UP000634229"/>
    </source>
</evidence>
<dbReference type="Proteomes" id="UP000634229">
    <property type="component" value="Unassembled WGS sequence"/>
</dbReference>
<proteinExistence type="predicted"/>
<accession>A0ABS1NR10</accession>
<protein>
    <recommendedName>
        <fullName evidence="5">Lipoprotein</fullName>
    </recommendedName>
</protein>
<keyword evidence="2" id="KW-0732">Signal</keyword>
<comment type="caution">
    <text evidence="3">The sequence shown here is derived from an EMBL/GenBank/DDBJ whole genome shotgun (WGS) entry which is preliminary data.</text>
</comment>
<name>A0ABS1NR10_9ACTN</name>
<feature type="chain" id="PRO_5047056225" description="Lipoprotein" evidence="2">
    <location>
        <begin position="26"/>
        <end position="163"/>
    </location>
</feature>
<keyword evidence="4" id="KW-1185">Reference proteome</keyword>
<feature type="signal peptide" evidence="2">
    <location>
        <begin position="1"/>
        <end position="25"/>
    </location>
</feature>
<evidence type="ECO:0000256" key="2">
    <source>
        <dbReference type="SAM" id="SignalP"/>
    </source>
</evidence>